<evidence type="ECO:0000256" key="5">
    <source>
        <dbReference type="PROSITE-ProRule" id="PRU00125"/>
    </source>
</evidence>
<gene>
    <name evidence="8" type="ORF">FA15DRAFT_699705</name>
</gene>
<feature type="compositionally biased region" description="Polar residues" evidence="6">
    <location>
        <begin position="225"/>
        <end position="235"/>
    </location>
</feature>
<evidence type="ECO:0000256" key="4">
    <source>
        <dbReference type="ARBA" id="ARBA00023038"/>
    </source>
</evidence>
<evidence type="ECO:0000256" key="1">
    <source>
        <dbReference type="ARBA" id="ARBA00022723"/>
    </source>
</evidence>
<feature type="region of interest" description="Disordered" evidence="6">
    <location>
        <begin position="319"/>
        <end position="576"/>
    </location>
</feature>
<feature type="domain" description="LIM zinc-binding" evidence="7">
    <location>
        <begin position="783"/>
        <end position="846"/>
    </location>
</feature>
<dbReference type="PANTHER" id="PTHR24205">
    <property type="entry name" value="FOUR AND A HALF LIM DOMAINS PROTEIN"/>
    <property type="match status" value="1"/>
</dbReference>
<feature type="region of interest" description="Disordered" evidence="6">
    <location>
        <begin position="595"/>
        <end position="648"/>
    </location>
</feature>
<evidence type="ECO:0000259" key="7">
    <source>
        <dbReference type="PROSITE" id="PS50023"/>
    </source>
</evidence>
<dbReference type="Proteomes" id="UP000307440">
    <property type="component" value="Unassembled WGS sequence"/>
</dbReference>
<keyword evidence="4 5" id="KW-0440">LIM domain</keyword>
<dbReference type="Gene3D" id="2.10.110.10">
    <property type="entry name" value="Cysteine Rich Protein"/>
    <property type="match status" value="2"/>
</dbReference>
<dbReference type="EMBL" id="ML210147">
    <property type="protein sequence ID" value="TFK30154.1"/>
    <property type="molecule type" value="Genomic_DNA"/>
</dbReference>
<dbReference type="InterPro" id="IPR001781">
    <property type="entry name" value="Znf_LIM"/>
</dbReference>
<dbReference type="GO" id="GO:0005634">
    <property type="term" value="C:nucleus"/>
    <property type="evidence" value="ECO:0007669"/>
    <property type="project" value="TreeGrafter"/>
</dbReference>
<dbReference type="Pfam" id="PF00412">
    <property type="entry name" value="LIM"/>
    <property type="match status" value="1"/>
</dbReference>
<dbReference type="PROSITE" id="PS00478">
    <property type="entry name" value="LIM_DOMAIN_1"/>
    <property type="match status" value="1"/>
</dbReference>
<evidence type="ECO:0000313" key="8">
    <source>
        <dbReference type="EMBL" id="TFK30154.1"/>
    </source>
</evidence>
<feature type="compositionally biased region" description="Polar residues" evidence="6">
    <location>
        <begin position="618"/>
        <end position="635"/>
    </location>
</feature>
<dbReference type="GO" id="GO:0003712">
    <property type="term" value="F:transcription coregulator activity"/>
    <property type="evidence" value="ECO:0007669"/>
    <property type="project" value="TreeGrafter"/>
</dbReference>
<dbReference type="GO" id="GO:0046872">
    <property type="term" value="F:metal ion binding"/>
    <property type="evidence" value="ECO:0007669"/>
    <property type="project" value="UniProtKB-KW"/>
</dbReference>
<organism evidence="8 9">
    <name type="scientific">Coprinopsis marcescibilis</name>
    <name type="common">Agaric fungus</name>
    <name type="synonym">Psathyrella marcescibilis</name>
    <dbReference type="NCBI Taxonomy" id="230819"/>
    <lineage>
        <taxon>Eukaryota</taxon>
        <taxon>Fungi</taxon>
        <taxon>Dikarya</taxon>
        <taxon>Basidiomycota</taxon>
        <taxon>Agaricomycotina</taxon>
        <taxon>Agaricomycetes</taxon>
        <taxon>Agaricomycetidae</taxon>
        <taxon>Agaricales</taxon>
        <taxon>Agaricineae</taxon>
        <taxon>Psathyrellaceae</taxon>
        <taxon>Coprinopsis</taxon>
    </lineage>
</organism>
<feature type="compositionally biased region" description="Polar residues" evidence="6">
    <location>
        <begin position="435"/>
        <end position="444"/>
    </location>
</feature>
<feature type="compositionally biased region" description="Polar residues" evidence="6">
    <location>
        <begin position="457"/>
        <end position="481"/>
    </location>
</feature>
<accession>A0A5C3LAS7</accession>
<protein>
    <recommendedName>
        <fullName evidence="7">LIM zinc-binding domain-containing protein</fullName>
    </recommendedName>
</protein>
<feature type="compositionally biased region" description="Low complexity" evidence="6">
    <location>
        <begin position="84"/>
        <end position="94"/>
    </location>
</feature>
<name>A0A5C3LAS7_COPMA</name>
<dbReference type="SMART" id="SM00132">
    <property type="entry name" value="LIM"/>
    <property type="match status" value="2"/>
</dbReference>
<sequence length="954" mass="101496">MLAATPQGPGRISQLLPSVKCSNCNLPVPLSELGEHICAPAPPVPSLPRPSFSPQSASVLLPNRFLGRVASPGVPPPPDPRSFQGQPQQQQQQQRTVADRLRINPVVNGSNGPRSSPLFRPEPQDGDPNPNMRMPPPASADFRMRSNGPNPNDFAPPMALGRERSSSHNGPPPNLGPRYPPNRTGTPNSATYGNPPNRIRSPATSPNLPFNPPPPILRNGASPAPSFQGSITRNVPSPGPMGRGGPPGSMPMRGPPPPGGPPFANPPRSYTPGGPPSQGPPTPISERDIDTKIGGEAGMAGVGRRGFAAAARAAMFAVAPKPPGPQQNSPNLYPQTPRFLDTSDTASNDASTPRSPIPSSPFAGSYFPGQSDEMARALPNPPTKIDTSITNSSNDRTPIDYNKTPMAAAPGGPTSPYGVRMPFYDKLKNMIPGDTTPTTAQPTNKDGYYDDADFRSRSASVSTKGSQRSNPRQPTSPTSGSEFGGLAYDNDDESSRGGGSQSSRSRKRSLPAPPPPLPTNAASIGRAGAPYGQLTSSPDALDERQGVPIRKPNGAKHSRNNSASSSYSSTSSVDGLGRQRTSSALIASALGLSQTPPSAYAKMGGPGLHNRDARPLGRSTSNSSLGSKSAYSRGTSMAPGNGPNGLDVLERSLLKNNDQRAGDLVKSKSTTALGKQRGSGSVRGTEYTASEADPAFLGYYAKPTQRSKTVQGVSSPDNKPIKLPARARTTTATDIVGADVSRPKKRKEKVCVKCSKHIDDGRWIQVDTGSILCERCWKNMYLPKCRRCSLPIERQAVSSSDGQLKGKYHKECFNCNTCKKPFPDKTFYVFDGKPFCAYHYHESNDSLCAAAICGQPIEGPCAVSHAGDRYHPHCMTCEYPGYPECRERLKEYWEVDGSMLCEHHATSVGDDDYGSRWGPNSKAMKRVTRFIDLAGLSGNNNDNASPRDDDSGLR</sequence>
<evidence type="ECO:0000256" key="6">
    <source>
        <dbReference type="SAM" id="MobiDB-lite"/>
    </source>
</evidence>
<feature type="compositionally biased region" description="Polar residues" evidence="6">
    <location>
        <begin position="385"/>
        <end position="396"/>
    </location>
</feature>
<dbReference type="AlphaFoldDB" id="A0A5C3LAS7"/>
<dbReference type="GO" id="GO:0030695">
    <property type="term" value="F:GTPase regulator activity"/>
    <property type="evidence" value="ECO:0007669"/>
    <property type="project" value="UniProtKB-ARBA"/>
</dbReference>
<dbReference type="CDD" id="cd08368">
    <property type="entry name" value="LIM"/>
    <property type="match status" value="1"/>
</dbReference>
<dbReference type="SUPFAM" id="SSF57716">
    <property type="entry name" value="Glucocorticoid receptor-like (DNA-binding domain)"/>
    <property type="match status" value="2"/>
</dbReference>
<dbReference type="PROSITE" id="PS50023">
    <property type="entry name" value="LIM_DOMAIN_2"/>
    <property type="match status" value="1"/>
</dbReference>
<feature type="compositionally biased region" description="Pro residues" evidence="6">
    <location>
        <begin position="253"/>
        <end position="265"/>
    </location>
</feature>
<feature type="region of interest" description="Disordered" evidence="6">
    <location>
        <begin position="67"/>
        <end position="299"/>
    </location>
</feature>
<dbReference type="PANTHER" id="PTHR24205:SF16">
    <property type="entry name" value="GH01042P-RELATED"/>
    <property type="match status" value="1"/>
</dbReference>
<feature type="compositionally biased region" description="Pro residues" evidence="6">
    <location>
        <begin position="170"/>
        <end position="180"/>
    </location>
</feature>
<evidence type="ECO:0000256" key="2">
    <source>
        <dbReference type="ARBA" id="ARBA00022737"/>
    </source>
</evidence>
<proteinExistence type="predicted"/>
<feature type="compositionally biased region" description="Polar residues" evidence="6">
    <location>
        <begin position="342"/>
        <end position="354"/>
    </location>
</feature>
<reference evidence="8 9" key="1">
    <citation type="journal article" date="2019" name="Nat. Ecol. Evol.">
        <title>Megaphylogeny resolves global patterns of mushroom evolution.</title>
        <authorList>
            <person name="Varga T."/>
            <person name="Krizsan K."/>
            <person name="Foldi C."/>
            <person name="Dima B."/>
            <person name="Sanchez-Garcia M."/>
            <person name="Sanchez-Ramirez S."/>
            <person name="Szollosi G.J."/>
            <person name="Szarkandi J.G."/>
            <person name="Papp V."/>
            <person name="Albert L."/>
            <person name="Andreopoulos W."/>
            <person name="Angelini C."/>
            <person name="Antonin V."/>
            <person name="Barry K.W."/>
            <person name="Bougher N.L."/>
            <person name="Buchanan P."/>
            <person name="Buyck B."/>
            <person name="Bense V."/>
            <person name="Catcheside P."/>
            <person name="Chovatia M."/>
            <person name="Cooper J."/>
            <person name="Damon W."/>
            <person name="Desjardin D."/>
            <person name="Finy P."/>
            <person name="Geml J."/>
            <person name="Haridas S."/>
            <person name="Hughes K."/>
            <person name="Justo A."/>
            <person name="Karasinski D."/>
            <person name="Kautmanova I."/>
            <person name="Kiss B."/>
            <person name="Kocsube S."/>
            <person name="Kotiranta H."/>
            <person name="LaButti K.M."/>
            <person name="Lechner B.E."/>
            <person name="Liimatainen K."/>
            <person name="Lipzen A."/>
            <person name="Lukacs Z."/>
            <person name="Mihaltcheva S."/>
            <person name="Morgado L.N."/>
            <person name="Niskanen T."/>
            <person name="Noordeloos M.E."/>
            <person name="Ohm R.A."/>
            <person name="Ortiz-Santana B."/>
            <person name="Ovrebo C."/>
            <person name="Racz N."/>
            <person name="Riley R."/>
            <person name="Savchenko A."/>
            <person name="Shiryaev A."/>
            <person name="Soop K."/>
            <person name="Spirin V."/>
            <person name="Szebenyi C."/>
            <person name="Tomsovsky M."/>
            <person name="Tulloss R.E."/>
            <person name="Uehling J."/>
            <person name="Grigoriev I.V."/>
            <person name="Vagvolgyi C."/>
            <person name="Papp T."/>
            <person name="Martin F.M."/>
            <person name="Miettinen O."/>
            <person name="Hibbett D.S."/>
            <person name="Nagy L.G."/>
        </authorList>
    </citation>
    <scope>NUCLEOTIDE SEQUENCE [LARGE SCALE GENOMIC DNA]</scope>
    <source>
        <strain evidence="8 9">CBS 121175</strain>
    </source>
</reference>
<dbReference type="CDD" id="cd09397">
    <property type="entry name" value="LIM1_UF1"/>
    <property type="match status" value="1"/>
</dbReference>
<feature type="compositionally biased region" description="Polar residues" evidence="6">
    <location>
        <begin position="184"/>
        <end position="194"/>
    </location>
</feature>
<keyword evidence="9" id="KW-1185">Reference proteome</keyword>
<keyword evidence="1 5" id="KW-0479">Metal-binding</keyword>
<evidence type="ECO:0000256" key="3">
    <source>
        <dbReference type="ARBA" id="ARBA00022833"/>
    </source>
</evidence>
<evidence type="ECO:0000313" key="9">
    <source>
        <dbReference type="Proteomes" id="UP000307440"/>
    </source>
</evidence>
<feature type="region of interest" description="Disordered" evidence="6">
    <location>
        <begin position="660"/>
        <end position="686"/>
    </location>
</feature>
<dbReference type="STRING" id="230819.A0A5C3LAS7"/>
<keyword evidence="2" id="KW-0677">Repeat</keyword>
<keyword evidence="3 5" id="KW-0862">Zinc</keyword>
<feature type="compositionally biased region" description="Pro residues" evidence="6">
    <location>
        <begin position="273"/>
        <end position="283"/>
    </location>
</feature>
<dbReference type="OrthoDB" id="1112565at2759"/>
<feature type="compositionally biased region" description="Low complexity" evidence="6">
    <location>
        <begin position="560"/>
        <end position="572"/>
    </location>
</feature>